<feature type="domain" description="Ras-GEF" evidence="4">
    <location>
        <begin position="814"/>
        <end position="1053"/>
    </location>
</feature>
<feature type="region of interest" description="Disordered" evidence="3">
    <location>
        <begin position="162"/>
        <end position="181"/>
    </location>
</feature>
<dbReference type="GO" id="GO:0005085">
    <property type="term" value="F:guanyl-nucleotide exchange factor activity"/>
    <property type="evidence" value="ECO:0007669"/>
    <property type="project" value="UniProtKB-KW"/>
</dbReference>
<organism evidence="6 7">
    <name type="scientific">Ascodesmis nigricans</name>
    <dbReference type="NCBI Taxonomy" id="341454"/>
    <lineage>
        <taxon>Eukaryota</taxon>
        <taxon>Fungi</taxon>
        <taxon>Dikarya</taxon>
        <taxon>Ascomycota</taxon>
        <taxon>Pezizomycotina</taxon>
        <taxon>Pezizomycetes</taxon>
        <taxon>Pezizales</taxon>
        <taxon>Ascodesmidaceae</taxon>
        <taxon>Ascodesmis</taxon>
    </lineage>
</organism>
<gene>
    <name evidence="6" type="ORF">EX30DRAFT_75833</name>
</gene>
<feature type="compositionally biased region" description="Low complexity" evidence="3">
    <location>
        <begin position="439"/>
        <end position="452"/>
    </location>
</feature>
<dbReference type="Proteomes" id="UP000298138">
    <property type="component" value="Unassembled WGS sequence"/>
</dbReference>
<feature type="region of interest" description="Disordered" evidence="3">
    <location>
        <begin position="1"/>
        <end position="107"/>
    </location>
</feature>
<accession>A0A4S2MTG4</accession>
<dbReference type="SUPFAM" id="SSF52540">
    <property type="entry name" value="P-loop containing nucleoside triphosphate hydrolases"/>
    <property type="match status" value="1"/>
</dbReference>
<dbReference type="AlphaFoldDB" id="A0A4S2MTG4"/>
<keyword evidence="7" id="KW-1185">Reference proteome</keyword>
<evidence type="ECO:0000256" key="3">
    <source>
        <dbReference type="SAM" id="MobiDB-lite"/>
    </source>
</evidence>
<dbReference type="Gene3D" id="1.10.840.10">
    <property type="entry name" value="Ras guanine-nucleotide exchange factors catalytic domain"/>
    <property type="match status" value="1"/>
</dbReference>
<dbReference type="SUPFAM" id="SSF48366">
    <property type="entry name" value="Ras GEF"/>
    <property type="match status" value="1"/>
</dbReference>
<evidence type="ECO:0000259" key="4">
    <source>
        <dbReference type="PROSITE" id="PS50009"/>
    </source>
</evidence>
<dbReference type="Pfam" id="PF00618">
    <property type="entry name" value="RasGEF_N"/>
    <property type="match status" value="1"/>
</dbReference>
<dbReference type="InterPro" id="IPR027417">
    <property type="entry name" value="P-loop_NTPase"/>
</dbReference>
<dbReference type="Gene3D" id="1.20.870.10">
    <property type="entry name" value="Son of sevenless (SoS) protein Chain: S domain 1"/>
    <property type="match status" value="1"/>
</dbReference>
<dbReference type="CDD" id="cd00882">
    <property type="entry name" value="Ras_like_GTPase"/>
    <property type="match status" value="1"/>
</dbReference>
<keyword evidence="1 2" id="KW-0344">Guanine-nucleotide releasing factor</keyword>
<evidence type="ECO:0000313" key="6">
    <source>
        <dbReference type="EMBL" id="TGZ79781.1"/>
    </source>
</evidence>
<evidence type="ECO:0000313" key="7">
    <source>
        <dbReference type="Proteomes" id="UP000298138"/>
    </source>
</evidence>
<feature type="compositionally biased region" description="Polar residues" evidence="3">
    <location>
        <begin position="459"/>
        <end position="498"/>
    </location>
</feature>
<proteinExistence type="predicted"/>
<dbReference type="InterPro" id="IPR000651">
    <property type="entry name" value="Ras-like_Gua-exchang_fac_N"/>
</dbReference>
<feature type="compositionally biased region" description="Polar residues" evidence="3">
    <location>
        <begin position="23"/>
        <end position="35"/>
    </location>
</feature>
<dbReference type="GO" id="GO:0007265">
    <property type="term" value="P:Ras protein signal transduction"/>
    <property type="evidence" value="ECO:0007669"/>
    <property type="project" value="TreeGrafter"/>
</dbReference>
<dbReference type="Gene3D" id="3.40.50.300">
    <property type="entry name" value="P-loop containing nucleotide triphosphate hydrolases"/>
    <property type="match status" value="1"/>
</dbReference>
<feature type="region of interest" description="Disordered" evidence="3">
    <location>
        <begin position="192"/>
        <end position="211"/>
    </location>
</feature>
<feature type="compositionally biased region" description="Low complexity" evidence="3">
    <location>
        <begin position="86"/>
        <end position="100"/>
    </location>
</feature>
<feature type="compositionally biased region" description="Low complexity" evidence="3">
    <location>
        <begin position="530"/>
        <end position="557"/>
    </location>
</feature>
<dbReference type="Pfam" id="PF00617">
    <property type="entry name" value="RasGEF"/>
    <property type="match status" value="1"/>
</dbReference>
<evidence type="ECO:0000256" key="1">
    <source>
        <dbReference type="ARBA" id="ARBA00022658"/>
    </source>
</evidence>
<dbReference type="InParanoid" id="A0A4S2MTG4"/>
<reference evidence="6 7" key="1">
    <citation type="submission" date="2019-04" db="EMBL/GenBank/DDBJ databases">
        <title>Comparative genomics and transcriptomics to analyze fruiting body development in filamentous ascomycetes.</title>
        <authorList>
            <consortium name="DOE Joint Genome Institute"/>
            <person name="Lutkenhaus R."/>
            <person name="Traeger S."/>
            <person name="Breuer J."/>
            <person name="Kuo A."/>
            <person name="Lipzen A."/>
            <person name="Pangilinan J."/>
            <person name="Dilworth D."/>
            <person name="Sandor L."/>
            <person name="Poggeler S."/>
            <person name="Barry K."/>
            <person name="Grigoriev I.V."/>
            <person name="Nowrousian M."/>
        </authorList>
    </citation>
    <scope>NUCLEOTIDE SEQUENCE [LARGE SCALE GENOMIC DNA]</scope>
    <source>
        <strain evidence="6 7">CBS 389.68</strain>
    </source>
</reference>
<dbReference type="CDD" id="cd06224">
    <property type="entry name" value="REM"/>
    <property type="match status" value="1"/>
</dbReference>
<dbReference type="STRING" id="341454.A0A4S2MTG4"/>
<dbReference type="InterPro" id="IPR036964">
    <property type="entry name" value="RASGEF_cat_dom_sf"/>
</dbReference>
<name>A0A4S2MTG4_9PEZI</name>
<dbReference type="PANTHER" id="PTHR23113:SF348">
    <property type="entry name" value="GUANYL-NUCLEOTIDE EXCHANGE FACTOR RASGEF, PUTATIVE (AFU_ORTHOLOGUE AFUA_1G04700)-RELATED"/>
    <property type="match status" value="1"/>
</dbReference>
<dbReference type="PROSITE" id="PS50212">
    <property type="entry name" value="RASGEF_NTER"/>
    <property type="match status" value="1"/>
</dbReference>
<feature type="region of interest" description="Disordered" evidence="3">
    <location>
        <begin position="725"/>
        <end position="803"/>
    </location>
</feature>
<dbReference type="InterPro" id="IPR001895">
    <property type="entry name" value="RASGEF_cat_dom"/>
</dbReference>
<dbReference type="OrthoDB" id="28357at2759"/>
<feature type="region of interest" description="Disordered" evidence="3">
    <location>
        <begin position="121"/>
        <end position="155"/>
    </location>
</feature>
<dbReference type="GO" id="GO:0005886">
    <property type="term" value="C:plasma membrane"/>
    <property type="evidence" value="ECO:0007669"/>
    <property type="project" value="TreeGrafter"/>
</dbReference>
<feature type="compositionally biased region" description="Low complexity" evidence="3">
    <location>
        <begin position="37"/>
        <end position="74"/>
    </location>
</feature>
<protein>
    <submittedName>
        <fullName evidence="6">Ras GEF</fullName>
    </submittedName>
</protein>
<dbReference type="SMART" id="SM00147">
    <property type="entry name" value="RasGEF"/>
    <property type="match status" value="1"/>
</dbReference>
<dbReference type="InterPro" id="IPR023578">
    <property type="entry name" value="Ras_GEF_dom_sf"/>
</dbReference>
<feature type="compositionally biased region" description="Basic residues" evidence="3">
    <location>
        <begin position="422"/>
        <end position="438"/>
    </location>
</feature>
<feature type="compositionally biased region" description="Polar residues" evidence="3">
    <location>
        <begin position="747"/>
        <end position="789"/>
    </location>
</feature>
<dbReference type="InterPro" id="IPR008937">
    <property type="entry name" value="Ras-like_GEF"/>
</dbReference>
<dbReference type="PANTHER" id="PTHR23113">
    <property type="entry name" value="GUANINE NUCLEOTIDE EXCHANGE FACTOR"/>
    <property type="match status" value="1"/>
</dbReference>
<evidence type="ECO:0000256" key="2">
    <source>
        <dbReference type="PROSITE-ProRule" id="PRU00168"/>
    </source>
</evidence>
<feature type="domain" description="N-terminal Ras-GEF" evidence="5">
    <location>
        <begin position="597"/>
        <end position="721"/>
    </location>
</feature>
<dbReference type="PROSITE" id="PS50009">
    <property type="entry name" value="RASGEF_CAT"/>
    <property type="match status" value="1"/>
</dbReference>
<feature type="region of interest" description="Disordered" evidence="3">
    <location>
        <begin position="530"/>
        <end position="569"/>
    </location>
</feature>
<feature type="region of interest" description="Disordered" evidence="3">
    <location>
        <begin position="419"/>
        <end position="518"/>
    </location>
</feature>
<dbReference type="EMBL" id="ML220129">
    <property type="protein sequence ID" value="TGZ79781.1"/>
    <property type="molecule type" value="Genomic_DNA"/>
</dbReference>
<evidence type="ECO:0000259" key="5">
    <source>
        <dbReference type="PROSITE" id="PS50212"/>
    </source>
</evidence>
<sequence length="1074" mass="117702">MMTYSGGGPAFIALPPPKRSSARTKSPLSPTTPLCVTTKTSPSSSTATATQSPSTTSTPLSPSSTSPAAATDAAHQIESLLHRARPASSSPQHSAPPLLSGIGEDEWTRGFPEGREVLSSFYSDTSNPLPTSQSARNSIDGLQSFYTPGSSSSSINTVRVSIDDQHQRPPRTPKSVKSAGSVARKLLRIARQGSGSGKGEPAQTMTAGGVPGTDPVVRNSLEGCSLNASHRLQEQVALKRNGSGRTPKNKTTTPPALVEDIYIAIIGAPGVGKSTFVLRAYDLNAPPKKGEWPGLMMTVDGARWNVKLVEMEWGMVDLGREMVGWPRLPDVPFIDGVCVLYDVTDSGSFAKVPEALDAFSKAALPVCLVSAKCDLMNRQPQAQSVRGANSRYEQLQTSVVARESQKLCVATILGQIADKKIDNHHHHHHRQPNGRRRANSSAVSNRASSPRPVTAGHSRASSEFPSSFLRDTSTTGLPSRTQGTALGTLALHQSSQRTPPSPISAASRKPPYPGLSSPYLEIVSHPPFSMQSPSLSSSASLQPTSSQSSLPSHTGSTSDRRRESYMSADEDSLTYFDSDEVPILDRESEDGTLWEGAKPAVKGWTFDELVDRLMNFLLVKTEHEFARTFLLVYRRFATPSELLNAFIVRFEAAEEEEEEIEKLERQLRYCVALHLWVSTHPGDCAGIRVRKRLVEFLTKLGRQRNFAILANEMFDVINKGIPDEDLDWAKPEPEEINGPTTTTTTTSLSPSASQTHLRTLQLPCTTANPSKRSSETSYDSLPSTTSSISALPKLPTPSPQKPLTSLHDEFLKLTTTEIATELTRLDWTDLTHITARQILRHQSLPVSSRSSAPNLHHLNTLIKRFNHIAFLVARVVLEKPKPRHRAEALERWMDIAWELRHMNNYNSLAAVIAGVNSTPLHRLSQTHALVNPETRKRFMRMELLMATHKGHTKYRLAWENTRTERIPAIPILRRDLVTADEGNKTWVGEEGEGGRVNWNKFQVMGEIVGNVVGARERGYNCGMVCTVVGRMLEEARGEDEDGLYERSVKLEPVGAAGAAGTGTGRRRLWFKRQV</sequence>